<protein>
    <submittedName>
        <fullName evidence="1">Uncharacterized protein</fullName>
    </submittedName>
</protein>
<dbReference type="Gramene" id="LPERR04G12450.1">
    <property type="protein sequence ID" value="LPERR04G12450.1"/>
    <property type="gene ID" value="LPERR04G12450"/>
</dbReference>
<dbReference type="AlphaFoldDB" id="A0A0D9W643"/>
<keyword evidence="2" id="KW-1185">Reference proteome</keyword>
<proteinExistence type="predicted"/>
<accession>A0A0D9W643</accession>
<organism evidence="1 2">
    <name type="scientific">Leersia perrieri</name>
    <dbReference type="NCBI Taxonomy" id="77586"/>
    <lineage>
        <taxon>Eukaryota</taxon>
        <taxon>Viridiplantae</taxon>
        <taxon>Streptophyta</taxon>
        <taxon>Embryophyta</taxon>
        <taxon>Tracheophyta</taxon>
        <taxon>Spermatophyta</taxon>
        <taxon>Magnoliopsida</taxon>
        <taxon>Liliopsida</taxon>
        <taxon>Poales</taxon>
        <taxon>Poaceae</taxon>
        <taxon>BOP clade</taxon>
        <taxon>Oryzoideae</taxon>
        <taxon>Oryzeae</taxon>
        <taxon>Oryzinae</taxon>
        <taxon>Leersia</taxon>
    </lineage>
</organism>
<name>A0A0D9W643_9ORYZ</name>
<sequence length="74" mass="8505">MQLEAWGGAAAGEHCRRHHLPSTCRLSVSNRCNSQTEQRTNGVEEMVADMLDLLFERETFDLVIEKRHNVWPVP</sequence>
<evidence type="ECO:0000313" key="2">
    <source>
        <dbReference type="Proteomes" id="UP000032180"/>
    </source>
</evidence>
<dbReference type="EnsemblPlants" id="LPERR04G12450.1">
    <property type="protein sequence ID" value="LPERR04G12450.1"/>
    <property type="gene ID" value="LPERR04G12450"/>
</dbReference>
<reference evidence="1" key="3">
    <citation type="submission" date="2015-04" db="UniProtKB">
        <authorList>
            <consortium name="EnsemblPlants"/>
        </authorList>
    </citation>
    <scope>IDENTIFICATION</scope>
</reference>
<dbReference type="HOGENOM" id="CLU_2691326_0_0_1"/>
<evidence type="ECO:0000313" key="1">
    <source>
        <dbReference type="EnsemblPlants" id="LPERR04G12450.1"/>
    </source>
</evidence>
<reference evidence="2" key="2">
    <citation type="submission" date="2013-12" db="EMBL/GenBank/DDBJ databases">
        <authorList>
            <person name="Yu Y."/>
            <person name="Lee S."/>
            <person name="de Baynast K."/>
            <person name="Wissotski M."/>
            <person name="Liu L."/>
            <person name="Talag J."/>
            <person name="Goicoechea J."/>
            <person name="Angelova A."/>
            <person name="Jetty R."/>
            <person name="Kudrna D."/>
            <person name="Golser W."/>
            <person name="Rivera L."/>
            <person name="Zhang J."/>
            <person name="Wing R."/>
        </authorList>
    </citation>
    <scope>NUCLEOTIDE SEQUENCE</scope>
</reference>
<reference evidence="1 2" key="1">
    <citation type="submission" date="2012-08" db="EMBL/GenBank/DDBJ databases">
        <title>Oryza genome evolution.</title>
        <authorList>
            <person name="Wing R.A."/>
        </authorList>
    </citation>
    <scope>NUCLEOTIDE SEQUENCE</scope>
</reference>
<dbReference type="Proteomes" id="UP000032180">
    <property type="component" value="Chromosome 4"/>
</dbReference>